<dbReference type="EMBL" id="JADILV010000005">
    <property type="protein sequence ID" value="MBO8482617.1"/>
    <property type="molecule type" value="Genomic_DNA"/>
</dbReference>
<name>A0A940IGP9_9BACT</name>
<dbReference type="Proteomes" id="UP000725002">
    <property type="component" value="Unassembled WGS sequence"/>
</dbReference>
<feature type="domain" description="KilA-N DNA-binding" evidence="1">
    <location>
        <begin position="14"/>
        <end position="97"/>
    </location>
</feature>
<comment type="caution">
    <text evidence="2">The sequence shown here is derived from an EMBL/GenBank/DDBJ whole genome shotgun (WGS) entry which is preliminary data.</text>
</comment>
<evidence type="ECO:0000313" key="2">
    <source>
        <dbReference type="EMBL" id="MBO8482617.1"/>
    </source>
</evidence>
<proteinExistence type="predicted"/>
<sequence length="181" mass="20613">MSDIVKFNSVEEYIIELRGEKVILVNNVATLYGVETREINQAVRNNPEKFPEGYTLTLTKEEKQEVIKIFDNPASIKYSPSLPTAFTEKGLYMLATILKGERATKTTIAIIEAFAKLRELSRTIGEMSANPDKFRQKSLMEKSGEIMADLFGDDMKTDETETEIELNFAVLKLKHTIKRKK</sequence>
<organism evidence="2 3">
    <name type="scientific">Candidatus Cryptobacteroides avicola</name>
    <dbReference type="NCBI Taxonomy" id="2840757"/>
    <lineage>
        <taxon>Bacteria</taxon>
        <taxon>Pseudomonadati</taxon>
        <taxon>Bacteroidota</taxon>
        <taxon>Bacteroidia</taxon>
        <taxon>Bacteroidales</taxon>
        <taxon>Candidatus Cryptobacteroides</taxon>
    </lineage>
</organism>
<dbReference type="Pfam" id="PF10543">
    <property type="entry name" value="ORF6N"/>
    <property type="match status" value="1"/>
</dbReference>
<gene>
    <name evidence="2" type="ORF">IAB75_00635</name>
</gene>
<protein>
    <submittedName>
        <fullName evidence="2">ORF6N domain-containing protein</fullName>
    </submittedName>
</protein>
<evidence type="ECO:0000259" key="1">
    <source>
        <dbReference type="Pfam" id="PF10543"/>
    </source>
</evidence>
<evidence type="ECO:0000313" key="3">
    <source>
        <dbReference type="Proteomes" id="UP000725002"/>
    </source>
</evidence>
<accession>A0A940IGP9</accession>
<dbReference type="AlphaFoldDB" id="A0A940IGP9"/>
<dbReference type="InterPro" id="IPR018873">
    <property type="entry name" value="KilA-N_DNA-bd_domain"/>
</dbReference>
<reference evidence="2" key="2">
    <citation type="journal article" date="2021" name="PeerJ">
        <title>Extensive microbial diversity within the chicken gut microbiome revealed by metagenomics and culture.</title>
        <authorList>
            <person name="Gilroy R."/>
            <person name="Ravi A."/>
            <person name="Getino M."/>
            <person name="Pursley I."/>
            <person name="Horton D.L."/>
            <person name="Alikhan N.F."/>
            <person name="Baker D."/>
            <person name="Gharbi K."/>
            <person name="Hall N."/>
            <person name="Watson M."/>
            <person name="Adriaenssens E.M."/>
            <person name="Foster-Nyarko E."/>
            <person name="Jarju S."/>
            <person name="Secka A."/>
            <person name="Antonio M."/>
            <person name="Oren A."/>
            <person name="Chaudhuri R.R."/>
            <person name="La Ragione R."/>
            <person name="Hildebrand F."/>
            <person name="Pallen M.J."/>
        </authorList>
    </citation>
    <scope>NUCLEOTIDE SEQUENCE</scope>
    <source>
        <strain evidence="2">G3-8215</strain>
    </source>
</reference>
<reference evidence="2" key="1">
    <citation type="submission" date="2020-10" db="EMBL/GenBank/DDBJ databases">
        <authorList>
            <person name="Gilroy R."/>
        </authorList>
    </citation>
    <scope>NUCLEOTIDE SEQUENCE</scope>
    <source>
        <strain evidence="2">G3-8215</strain>
    </source>
</reference>